<dbReference type="AlphaFoldDB" id="A0A843X7S1"/>
<evidence type="ECO:0000313" key="4">
    <source>
        <dbReference type="Proteomes" id="UP000652761"/>
    </source>
</evidence>
<feature type="non-terminal residue" evidence="3">
    <location>
        <position position="1"/>
    </location>
</feature>
<dbReference type="EMBL" id="NMUH01005983">
    <property type="protein sequence ID" value="MQM14160.1"/>
    <property type="molecule type" value="Genomic_DNA"/>
</dbReference>
<organism evidence="3 4">
    <name type="scientific">Colocasia esculenta</name>
    <name type="common">Wild taro</name>
    <name type="synonym">Arum esculentum</name>
    <dbReference type="NCBI Taxonomy" id="4460"/>
    <lineage>
        <taxon>Eukaryota</taxon>
        <taxon>Viridiplantae</taxon>
        <taxon>Streptophyta</taxon>
        <taxon>Embryophyta</taxon>
        <taxon>Tracheophyta</taxon>
        <taxon>Spermatophyta</taxon>
        <taxon>Magnoliopsida</taxon>
        <taxon>Liliopsida</taxon>
        <taxon>Araceae</taxon>
        <taxon>Aroideae</taxon>
        <taxon>Colocasieae</taxon>
        <taxon>Colocasia</taxon>
    </lineage>
</organism>
<protein>
    <submittedName>
        <fullName evidence="3">Uncharacterized protein</fullName>
    </submittedName>
</protein>
<reference evidence="3" key="1">
    <citation type="submission" date="2017-07" db="EMBL/GenBank/DDBJ databases">
        <title>Taro Niue Genome Assembly and Annotation.</title>
        <authorList>
            <person name="Atibalentja N."/>
            <person name="Keating K."/>
            <person name="Fields C.J."/>
        </authorList>
    </citation>
    <scope>NUCLEOTIDE SEQUENCE</scope>
    <source>
        <strain evidence="3">Niue_2</strain>
        <tissue evidence="3">Leaf</tissue>
    </source>
</reference>
<keyword evidence="1" id="KW-1133">Transmembrane helix</keyword>
<keyword evidence="1" id="KW-0472">Membrane</keyword>
<sequence>MGHDRFLLFGCLTLVRVARVVERPVGLSRRPWGMRSDRGLLARRVKVLNVTRHPVAAWGLQAESLGQRPFPPSFSPFSLLSSSSRWGRLSLPFSDGLIVVAPASSCGAEERRRGARSRCSSHREGPSWIVLQLSPCSPPYCVHVCIVWASPRCSISAVYLPTDIATAVCVATSEEASLRLVVATRYPVATRCLSRCPSPSHYHRDGLVGRDNICLASGVFVAANGVSACAPRRALVSVLSGGVPGFRAMPCVPVLADGRPGGFRECSALKGLSRSKVFSISWDPHPRESVEGVSPSYERALVDSLMWWTLWLRGKRWCAEALICPFHYLALHWFRSHIGRVGVGLQIGCAAVVVVVLCCGSLASLYRGVTQLLFSVTRSLVSTVVAPMCSSLTSWSVQGPGWFCLWALNLVEVSGGRGCDETSLLTWLLGVSRGDTWLFLPDLVEVHTKFLLLWLVASFEAGSECELQECVAAVVGCACYERDCYFARATVGFVLGLHVRVGVSRRLREPTRGVAFTGAGLLPVDPSVLLLELSRCFVCRVAPLVERCDTCLWLLSGLCWLVVNSSEVLSEFFSVGSGESASLGCPVFWCSFPESLAVVLNGALVVLVEVLPEPVVLLPLAAVFSLLAVSFGRGMLCAFFLYFSWLLEWWCSAMAIGAVLRTMVTFVAK</sequence>
<feature type="signal peptide" evidence="2">
    <location>
        <begin position="1"/>
        <end position="22"/>
    </location>
</feature>
<feature type="transmembrane region" description="Helical" evidence="1">
    <location>
        <begin position="649"/>
        <end position="668"/>
    </location>
</feature>
<feature type="transmembrane region" description="Helical" evidence="1">
    <location>
        <begin position="615"/>
        <end position="643"/>
    </location>
</feature>
<gene>
    <name evidence="3" type="ORF">Taro_047090</name>
</gene>
<evidence type="ECO:0000256" key="2">
    <source>
        <dbReference type="SAM" id="SignalP"/>
    </source>
</evidence>
<evidence type="ECO:0000313" key="3">
    <source>
        <dbReference type="EMBL" id="MQM14160.1"/>
    </source>
</evidence>
<keyword evidence="4" id="KW-1185">Reference proteome</keyword>
<name>A0A843X7S1_COLES</name>
<feature type="chain" id="PRO_5032648501" evidence="2">
    <location>
        <begin position="23"/>
        <end position="669"/>
    </location>
</feature>
<accession>A0A843X7S1</accession>
<comment type="caution">
    <text evidence="3">The sequence shown here is derived from an EMBL/GenBank/DDBJ whole genome shotgun (WGS) entry which is preliminary data.</text>
</comment>
<proteinExistence type="predicted"/>
<evidence type="ECO:0000256" key="1">
    <source>
        <dbReference type="SAM" id="Phobius"/>
    </source>
</evidence>
<dbReference type="Proteomes" id="UP000652761">
    <property type="component" value="Unassembled WGS sequence"/>
</dbReference>
<keyword evidence="1" id="KW-0812">Transmembrane</keyword>
<keyword evidence="2" id="KW-0732">Signal</keyword>